<organism evidence="2 3">
    <name type="scientific">Linum trigynum</name>
    <dbReference type="NCBI Taxonomy" id="586398"/>
    <lineage>
        <taxon>Eukaryota</taxon>
        <taxon>Viridiplantae</taxon>
        <taxon>Streptophyta</taxon>
        <taxon>Embryophyta</taxon>
        <taxon>Tracheophyta</taxon>
        <taxon>Spermatophyta</taxon>
        <taxon>Magnoliopsida</taxon>
        <taxon>eudicotyledons</taxon>
        <taxon>Gunneridae</taxon>
        <taxon>Pentapetalae</taxon>
        <taxon>rosids</taxon>
        <taxon>fabids</taxon>
        <taxon>Malpighiales</taxon>
        <taxon>Linaceae</taxon>
        <taxon>Linum</taxon>
    </lineage>
</organism>
<feature type="domain" description="TRF2/HOY1 PH-like" evidence="1">
    <location>
        <begin position="126"/>
        <end position="240"/>
    </location>
</feature>
<evidence type="ECO:0000313" key="2">
    <source>
        <dbReference type="EMBL" id="CAL1393258.1"/>
    </source>
</evidence>
<keyword evidence="3" id="KW-1185">Reference proteome</keyword>
<name>A0AAV2F4S6_9ROSI</name>
<gene>
    <name evidence="2" type="ORF">LTRI10_LOCUS33849</name>
</gene>
<accession>A0AAV2F4S6</accession>
<dbReference type="PANTHER" id="PTHR33494">
    <property type="entry name" value="OS02G0793800 PROTEIN"/>
    <property type="match status" value="1"/>
</dbReference>
<dbReference type="EMBL" id="OZ034819">
    <property type="protein sequence ID" value="CAL1393258.1"/>
    <property type="molecule type" value="Genomic_DNA"/>
</dbReference>
<dbReference type="InterPro" id="IPR057939">
    <property type="entry name" value="TRF2_HOY1_PH"/>
</dbReference>
<proteinExistence type="predicted"/>
<dbReference type="AlphaFoldDB" id="A0AAV2F4S6"/>
<reference evidence="2 3" key="1">
    <citation type="submission" date="2024-04" db="EMBL/GenBank/DDBJ databases">
        <authorList>
            <person name="Fracassetti M."/>
        </authorList>
    </citation>
    <scope>NUCLEOTIDE SEQUENCE [LARGE SCALE GENOMIC DNA]</scope>
</reference>
<evidence type="ECO:0000259" key="1">
    <source>
        <dbReference type="Pfam" id="PF24818"/>
    </source>
</evidence>
<dbReference type="Pfam" id="PF24818">
    <property type="entry name" value="PH_TRF2_HOY1"/>
    <property type="match status" value="1"/>
</dbReference>
<sequence>MVQDYVPDPNFPWNQNAEQQYQYQNRIQNYNYYRPEYENSSSSSVVTNMPNPSHATDSTFNYTLEQLRLPEYLARLNPLGLKLNNSPELARWMERQLNAPRIETTWLRDPGSQPASEKQKPATKPVNVLKIGSWERVARNESDVVAKCYFKKEKLVWEILEGSLKSKIEVQWSDIIAIDACIRENEPGVLRVELKQRPSFFLEKDPQPRKHTIWTPTSDFTGGEASKCRRHEIVFPPGKLEKPYEKLLLADQRLFQLSRNPFPSLQDPYFPPLHDFCPDFNPTLNMVINPVLYPNPQQHFSQLSSPSPVSDQQMTTSAAMWDEMLPEPNPNVGLVSYDMSVAGNQYLAPERSYYDSSSGASLSDGHINSNNLFDTEMSSNQFSGSVSEGSPSSVDKNFLMMQRLEILGNLETGHYADLALRRNEMFDNQQQQQYQQQGFVPDPAAAGLITSGEMYAQQQQVLVPDRASTGMIMNGGQMYEQQQQPSGFYGYPYPVGGISGAGMVHFDLGNNIERVLRMDLDQAQQF</sequence>
<evidence type="ECO:0000313" key="3">
    <source>
        <dbReference type="Proteomes" id="UP001497516"/>
    </source>
</evidence>
<dbReference type="PANTHER" id="PTHR33494:SF5">
    <property type="entry name" value="F10A16.6 PROTEIN"/>
    <property type="match status" value="1"/>
</dbReference>
<protein>
    <recommendedName>
        <fullName evidence="1">TRF2/HOY1 PH-like domain-containing protein</fullName>
    </recommendedName>
</protein>
<dbReference type="Proteomes" id="UP001497516">
    <property type="component" value="Chromosome 6"/>
</dbReference>